<dbReference type="Pfam" id="PF20974">
    <property type="entry name" value="tRNA-synt_1c_C2"/>
    <property type="match status" value="1"/>
</dbReference>
<evidence type="ECO:0000256" key="2">
    <source>
        <dbReference type="ARBA" id="ARBA00012836"/>
    </source>
</evidence>
<sequence>MKFNLPNPEDNIQTDSELLTKHLSETKGKIVTRFPPEPNGYLHIGHAKAMYINFTFAKINNGVCYLRFDDTNPTKEKQEYIDSIISDVKWLTHTPYKITYTSDYFDQLYEYAIQLIKTDKAYVCELDEETMRTQRYNGIDSPFRSRSVEESLKLFEQMRNKKYGPNTMVLRMKGDMTNANPNMRDLVAYRILNKVHPRTGDKWVIYPTYDFSHPIVDSMENITHSLCSMEFQTRNELYRWIPEMLHIYRPPQIEYCRLNITHCILSKRKLIELVSNNVVSGWDDPRMPTLLGLKRRGYTPEAINNFCNKIGMSVGNSAGVVDYRVLQECLRQDLENKAPRVMAIMNPLKVNITNMSDSDSDIIQVSASDFPNQKENSSTHTIKVSNIIYIDHDDFRMVDSPKYFRLAPNKIVRLKYFGLICCTAVKVNTNNEPLELDVELLQSDYKPPKRVQGTINWVSDIDHLNVCVRKYDHLFPEQFNECEDWINSGQLNLNSKMEQTVMTDSSIKNAKVFDNFQFERIGYFTIDSDSCENNIVMNMSVSLKEDKGKNG</sequence>
<dbReference type="SUPFAM" id="SSF50715">
    <property type="entry name" value="Ribosomal protein L25-like"/>
    <property type="match status" value="1"/>
</dbReference>
<comment type="catalytic activity">
    <reaction evidence="8">
        <text>tRNA(Gln) + L-glutamine + ATP = L-glutaminyl-tRNA(Gln) + AMP + diphosphate</text>
        <dbReference type="Rhea" id="RHEA:20121"/>
        <dbReference type="Rhea" id="RHEA-COMP:9662"/>
        <dbReference type="Rhea" id="RHEA-COMP:9681"/>
        <dbReference type="ChEBI" id="CHEBI:30616"/>
        <dbReference type="ChEBI" id="CHEBI:33019"/>
        <dbReference type="ChEBI" id="CHEBI:58359"/>
        <dbReference type="ChEBI" id="CHEBI:78442"/>
        <dbReference type="ChEBI" id="CHEBI:78521"/>
        <dbReference type="ChEBI" id="CHEBI:456215"/>
        <dbReference type="EC" id="6.1.1.18"/>
    </reaction>
</comment>
<dbReference type="GO" id="GO:0043039">
    <property type="term" value="P:tRNA aminoacylation"/>
    <property type="evidence" value="ECO:0007669"/>
    <property type="project" value="InterPro"/>
</dbReference>
<dbReference type="PRINTS" id="PR00987">
    <property type="entry name" value="TRNASYNTHGLU"/>
</dbReference>
<evidence type="ECO:0000259" key="9">
    <source>
        <dbReference type="Pfam" id="PF00749"/>
    </source>
</evidence>
<dbReference type="InterPro" id="IPR014729">
    <property type="entry name" value="Rossmann-like_a/b/a_fold"/>
</dbReference>
<dbReference type="InterPro" id="IPR020056">
    <property type="entry name" value="Rbsml_bL25/Gln-tRNA_synth_N"/>
</dbReference>
<dbReference type="InterPro" id="IPR050132">
    <property type="entry name" value="Gln/Glu-tRNA_Ligase"/>
</dbReference>
<dbReference type="InterPro" id="IPR011035">
    <property type="entry name" value="Ribosomal_bL25/Gln-tRNA_synth"/>
</dbReference>
<dbReference type="InterPro" id="IPR000924">
    <property type="entry name" value="Glu/Gln-tRNA-synth"/>
</dbReference>
<evidence type="ECO:0000256" key="5">
    <source>
        <dbReference type="ARBA" id="ARBA00022840"/>
    </source>
</evidence>
<feature type="domain" description="Glutamyl/glutaminyl-tRNA synthetase class Ib anti-codon binding" evidence="10">
    <location>
        <begin position="338"/>
        <end position="439"/>
    </location>
</feature>
<evidence type="ECO:0000259" key="10">
    <source>
        <dbReference type="Pfam" id="PF03950"/>
    </source>
</evidence>
<evidence type="ECO:0000313" key="12">
    <source>
        <dbReference type="EMBL" id="AYV82034.1"/>
    </source>
</evidence>
<dbReference type="GO" id="GO:0004819">
    <property type="term" value="F:glutamine-tRNA ligase activity"/>
    <property type="evidence" value="ECO:0007669"/>
    <property type="project" value="UniProtKB-EC"/>
</dbReference>
<dbReference type="InterPro" id="IPR004514">
    <property type="entry name" value="Gln-tRNA-synth"/>
</dbReference>
<dbReference type="PROSITE" id="PS00178">
    <property type="entry name" value="AA_TRNA_LIGASE_I"/>
    <property type="match status" value="1"/>
</dbReference>
<dbReference type="GO" id="GO:0005524">
    <property type="term" value="F:ATP binding"/>
    <property type="evidence" value="ECO:0007669"/>
    <property type="project" value="UniProtKB-KW"/>
</dbReference>
<dbReference type="Gene3D" id="2.40.240.10">
    <property type="entry name" value="Ribosomal Protein L25, Chain P"/>
    <property type="match status" value="2"/>
</dbReference>
<comment type="similarity">
    <text evidence="1">Belongs to the class-I aminoacyl-tRNA synthetase family.</text>
</comment>
<proteinExistence type="inferred from homology"/>
<dbReference type="FunFam" id="3.40.50.620:FF:000037">
    <property type="entry name" value="Glutamine--tRNA ligase cytoplasmic"/>
    <property type="match status" value="1"/>
</dbReference>
<reference evidence="12" key="1">
    <citation type="submission" date="2018-10" db="EMBL/GenBank/DDBJ databases">
        <title>Hidden diversity of soil giant viruses.</title>
        <authorList>
            <person name="Schulz F."/>
            <person name="Alteio L."/>
            <person name="Goudeau D."/>
            <person name="Ryan E.M."/>
            <person name="Malmstrom R.R."/>
            <person name="Blanchard J."/>
            <person name="Woyke T."/>
        </authorList>
    </citation>
    <scope>NUCLEOTIDE SEQUENCE</scope>
    <source>
        <strain evidence="12">HOV1</strain>
    </source>
</reference>
<name>A0A3G5A6B7_9VIRU</name>
<keyword evidence="6" id="KW-0648">Protein biosynthesis</keyword>
<evidence type="ECO:0000256" key="8">
    <source>
        <dbReference type="ARBA" id="ARBA00048270"/>
    </source>
</evidence>
<feature type="domain" description="Glutamyl/glutaminyl-tRNA synthetase class Ib catalytic" evidence="9">
    <location>
        <begin position="29"/>
        <end position="314"/>
    </location>
</feature>
<dbReference type="PANTHER" id="PTHR43097:SF4">
    <property type="entry name" value="GLUTAMINE--TRNA LIGASE"/>
    <property type="match status" value="1"/>
</dbReference>
<dbReference type="InterPro" id="IPR020058">
    <property type="entry name" value="Glu/Gln-tRNA-synth_Ib_cat-dom"/>
</dbReference>
<keyword evidence="3" id="KW-0436">Ligase</keyword>
<dbReference type="InterPro" id="IPR001412">
    <property type="entry name" value="aa-tRNA-synth_I_CS"/>
</dbReference>
<evidence type="ECO:0000259" key="11">
    <source>
        <dbReference type="Pfam" id="PF20974"/>
    </source>
</evidence>
<dbReference type="InterPro" id="IPR049437">
    <property type="entry name" value="tRNA-synt_1c_C2"/>
</dbReference>
<dbReference type="InterPro" id="IPR020059">
    <property type="entry name" value="Glu/Gln-tRNA-synth_Ib_codon-bd"/>
</dbReference>
<dbReference type="PANTHER" id="PTHR43097">
    <property type="entry name" value="GLUTAMINE-TRNA LIGASE"/>
    <property type="match status" value="1"/>
</dbReference>
<dbReference type="EC" id="6.1.1.18" evidence="2"/>
<protein>
    <recommendedName>
        <fullName evidence="2">glutamine--tRNA ligase</fullName>
        <ecNumber evidence="2">6.1.1.18</ecNumber>
    </recommendedName>
</protein>
<feature type="domain" description="tRNA synthetases class I (E and Q) anti-codon binding" evidence="11">
    <location>
        <begin position="454"/>
        <end position="527"/>
    </location>
</feature>
<evidence type="ECO:0000256" key="1">
    <source>
        <dbReference type="ARBA" id="ARBA00005594"/>
    </source>
</evidence>
<keyword evidence="4" id="KW-0547">Nucleotide-binding</keyword>
<evidence type="ECO:0000256" key="4">
    <source>
        <dbReference type="ARBA" id="ARBA00022741"/>
    </source>
</evidence>
<evidence type="ECO:0000256" key="3">
    <source>
        <dbReference type="ARBA" id="ARBA00022598"/>
    </source>
</evidence>
<keyword evidence="5" id="KW-0067">ATP-binding</keyword>
<dbReference type="SUPFAM" id="SSF52374">
    <property type="entry name" value="Nucleotidylyl transferase"/>
    <property type="match status" value="1"/>
</dbReference>
<keyword evidence="7 12" id="KW-0030">Aminoacyl-tRNA synthetase</keyword>
<evidence type="ECO:0000256" key="6">
    <source>
        <dbReference type="ARBA" id="ARBA00022917"/>
    </source>
</evidence>
<dbReference type="Gene3D" id="3.40.50.620">
    <property type="entry name" value="HUPs"/>
    <property type="match status" value="1"/>
</dbReference>
<dbReference type="EMBL" id="MK072334">
    <property type="protein sequence ID" value="AYV82034.1"/>
    <property type="molecule type" value="Genomic_DNA"/>
</dbReference>
<dbReference type="Pfam" id="PF00749">
    <property type="entry name" value="tRNA-synt_1c"/>
    <property type="match status" value="1"/>
</dbReference>
<gene>
    <name evidence="12" type="ORF">Homavirus3_12</name>
</gene>
<evidence type="ECO:0000256" key="7">
    <source>
        <dbReference type="ARBA" id="ARBA00023146"/>
    </source>
</evidence>
<dbReference type="NCBIfam" id="TIGR00440">
    <property type="entry name" value="glnS"/>
    <property type="match status" value="1"/>
</dbReference>
<dbReference type="Pfam" id="PF03950">
    <property type="entry name" value="tRNA-synt_1c_C"/>
    <property type="match status" value="1"/>
</dbReference>
<organism evidence="12">
    <name type="scientific">Homavirus sp</name>
    <dbReference type="NCBI Taxonomy" id="2487769"/>
    <lineage>
        <taxon>Viruses</taxon>
        <taxon>Varidnaviria</taxon>
        <taxon>Bamfordvirae</taxon>
        <taxon>Nucleocytoviricota</taxon>
        <taxon>Megaviricetes</taxon>
        <taxon>Imitervirales</taxon>
        <taxon>Mimiviridae</taxon>
        <taxon>Klosneuvirinae</taxon>
    </lineage>
</organism>
<accession>A0A3G5A6B7</accession>